<evidence type="ECO:0000256" key="1">
    <source>
        <dbReference type="SAM" id="MobiDB-lite"/>
    </source>
</evidence>
<accession>A0AAW0JGQ7</accession>
<dbReference type="GO" id="GO:0005813">
    <property type="term" value="C:centrosome"/>
    <property type="evidence" value="ECO:0007669"/>
    <property type="project" value="InterPro"/>
</dbReference>
<comment type="caution">
    <text evidence="2">The sequence shown here is derived from an EMBL/GenBank/DDBJ whole genome shotgun (WGS) entry which is preliminary data.</text>
</comment>
<protein>
    <submittedName>
        <fullName evidence="2">Uncharacterized protein</fullName>
    </submittedName>
</protein>
<dbReference type="PANTHER" id="PTHR13958:SF4">
    <property type="entry name" value="CENTROSOME-ASSOCIATED PROTEIN 350"/>
    <property type="match status" value="1"/>
</dbReference>
<dbReference type="Proteomes" id="UP001488838">
    <property type="component" value="Unassembled WGS sequence"/>
</dbReference>
<proteinExistence type="predicted"/>
<sequence length="105" mass="11833">MSRELYRDLALQFADNSSVKEKPAEKSKDKKVVKPVRKVQKVTQLSSADSKTGGSRLISTSSWRDGQKLVKKILGPAPKMEQKDRRPASSDRSGRERMAKFGERI</sequence>
<feature type="compositionally biased region" description="Basic and acidic residues" evidence="1">
    <location>
        <begin position="80"/>
        <end position="105"/>
    </location>
</feature>
<gene>
    <name evidence="2" type="ORF">U0070_009765</name>
</gene>
<dbReference type="AlphaFoldDB" id="A0AAW0JGQ7"/>
<name>A0AAW0JGQ7_MYOGA</name>
<dbReference type="InterPro" id="IPR028750">
    <property type="entry name" value="CEP350/CC187"/>
</dbReference>
<keyword evidence="3" id="KW-1185">Reference proteome</keyword>
<dbReference type="GO" id="GO:0034453">
    <property type="term" value="P:microtubule anchoring"/>
    <property type="evidence" value="ECO:0007669"/>
    <property type="project" value="InterPro"/>
</dbReference>
<feature type="compositionally biased region" description="Polar residues" evidence="1">
    <location>
        <begin position="43"/>
        <end position="64"/>
    </location>
</feature>
<dbReference type="PANTHER" id="PTHR13958">
    <property type="entry name" value="CENTROSOME-ASSOCIATED PROTEIN 350"/>
    <property type="match status" value="1"/>
</dbReference>
<evidence type="ECO:0000313" key="2">
    <source>
        <dbReference type="EMBL" id="KAK7825276.1"/>
    </source>
</evidence>
<reference evidence="2 3" key="1">
    <citation type="journal article" date="2023" name="bioRxiv">
        <title>Conserved and derived expression patterns and positive selection on dental genes reveal complex evolutionary context of ever-growing rodent molars.</title>
        <authorList>
            <person name="Calamari Z.T."/>
            <person name="Song A."/>
            <person name="Cohen E."/>
            <person name="Akter M."/>
            <person name="Roy R.D."/>
            <person name="Hallikas O."/>
            <person name="Christensen M.M."/>
            <person name="Li P."/>
            <person name="Marangoni P."/>
            <person name="Jernvall J."/>
            <person name="Klein O.D."/>
        </authorList>
    </citation>
    <scope>NUCLEOTIDE SEQUENCE [LARGE SCALE GENOMIC DNA]</scope>
    <source>
        <strain evidence="2">V071</strain>
    </source>
</reference>
<feature type="region of interest" description="Disordered" evidence="1">
    <location>
        <begin position="16"/>
        <end position="105"/>
    </location>
</feature>
<evidence type="ECO:0000313" key="3">
    <source>
        <dbReference type="Proteomes" id="UP001488838"/>
    </source>
</evidence>
<dbReference type="EMBL" id="JBBHLL010000041">
    <property type="protein sequence ID" value="KAK7825276.1"/>
    <property type="molecule type" value="Genomic_DNA"/>
</dbReference>
<dbReference type="GO" id="GO:0008017">
    <property type="term" value="F:microtubule binding"/>
    <property type="evidence" value="ECO:0007669"/>
    <property type="project" value="InterPro"/>
</dbReference>
<feature type="compositionally biased region" description="Basic and acidic residues" evidence="1">
    <location>
        <begin position="18"/>
        <end position="32"/>
    </location>
</feature>
<organism evidence="2 3">
    <name type="scientific">Myodes glareolus</name>
    <name type="common">Bank vole</name>
    <name type="synonym">Clethrionomys glareolus</name>
    <dbReference type="NCBI Taxonomy" id="447135"/>
    <lineage>
        <taxon>Eukaryota</taxon>
        <taxon>Metazoa</taxon>
        <taxon>Chordata</taxon>
        <taxon>Craniata</taxon>
        <taxon>Vertebrata</taxon>
        <taxon>Euteleostomi</taxon>
        <taxon>Mammalia</taxon>
        <taxon>Eutheria</taxon>
        <taxon>Euarchontoglires</taxon>
        <taxon>Glires</taxon>
        <taxon>Rodentia</taxon>
        <taxon>Myomorpha</taxon>
        <taxon>Muroidea</taxon>
        <taxon>Cricetidae</taxon>
        <taxon>Arvicolinae</taxon>
        <taxon>Myodes</taxon>
    </lineage>
</organism>